<keyword evidence="2" id="KW-0378">Hydrolase</keyword>
<keyword evidence="3" id="KW-0347">Helicase</keyword>
<dbReference type="GO" id="GO:0005524">
    <property type="term" value="F:ATP binding"/>
    <property type="evidence" value="ECO:0007669"/>
    <property type="project" value="UniProtKB-KW"/>
</dbReference>
<dbReference type="GO" id="GO:0004386">
    <property type="term" value="F:helicase activity"/>
    <property type="evidence" value="ECO:0007669"/>
    <property type="project" value="UniProtKB-KW"/>
</dbReference>
<dbReference type="InterPro" id="IPR033186">
    <property type="entry name" value="HerA_C"/>
</dbReference>
<keyword evidence="4" id="KW-0067">ATP-binding</keyword>
<dbReference type="PANTHER" id="PTHR42957:SF1">
    <property type="entry name" value="HELICASE MJ1565-RELATED"/>
    <property type="match status" value="1"/>
</dbReference>
<evidence type="ECO:0000259" key="9">
    <source>
        <dbReference type="Pfam" id="PF05872"/>
    </source>
</evidence>
<dbReference type="Pfam" id="PF01935">
    <property type="entry name" value="DUF87"/>
    <property type="match status" value="1"/>
</dbReference>
<dbReference type="InterPro" id="IPR027417">
    <property type="entry name" value="P-loop_NTPase"/>
</dbReference>
<accession>A0A6H0RWP1</accession>
<dbReference type="InterPro" id="IPR002789">
    <property type="entry name" value="HerA_central"/>
</dbReference>
<evidence type="ECO:0000256" key="1">
    <source>
        <dbReference type="ARBA" id="ARBA00022741"/>
    </source>
</evidence>
<feature type="compositionally biased region" description="Low complexity" evidence="7">
    <location>
        <begin position="1"/>
        <end position="23"/>
    </location>
</feature>
<reference evidence="10 11" key="1">
    <citation type="submission" date="2019-04" db="EMBL/GenBank/DDBJ databases">
        <title>Draft, Whole-Genome Sequence of the Anthracene-degrading Mycobacterium frederiksbergense LB501T, Isolated from a Polycyclic Aromatic Hydrocarbon (PAH)-Contaminated Soil.</title>
        <authorList>
            <person name="Augelletti F."/>
        </authorList>
    </citation>
    <scope>NUCLEOTIDE SEQUENCE [LARGE SCALE GENOMIC DNA]</scope>
    <source>
        <strain evidence="10 11">LB 501T</strain>
        <plasmid evidence="10 11">unnamed1</plasmid>
    </source>
</reference>
<feature type="region of interest" description="Disordered" evidence="7">
    <location>
        <begin position="336"/>
        <end position="385"/>
    </location>
</feature>
<dbReference type="Gene3D" id="3.40.50.300">
    <property type="entry name" value="P-loop containing nucleotide triphosphate hydrolases"/>
    <property type="match status" value="1"/>
</dbReference>
<keyword evidence="5" id="KW-0238">DNA-binding</keyword>
<sequence length="642" mass="69075">MPAQRRAGQAQGPQLSARRLAASARRRGRNEGKHTRRGSRDAPIRGAYSERRETIWPGHTDRRGSMTEIGQDGAPAATINIADDFTMPLDSVTSTFAILGKKGRGKTHTASVLAEELMSAGCLICVIDPTGVWHGLRSSADGRAAGFPVIIIGGEHADVALRADQGAAIAELIVKERFPAVVDLSLLRKAERRTFATDFLETLYWRNREPLHLIIDEADEFAPQRAPAGVERLLGATEDIVRRGRVKGLGVTLCSQRAAALHKTVLSQLDSLIALGVTAPQDVSAISDWVAQHAEEGQARQVRQSLPSLPIGQAWVWSPEWLGVTQLINVRRRHTFDSSATPKAGARRHTASTRAPVDVERLRRQLDNTTTTPVAGDGTPAPSADREIQRLRSELEAERARAQQVVHVEVPVLSTDDLGALTCAVEQLRAFGETISRAADQVENALAASPAVSGQQGRAAATPAKAPELQCESPPKAKTTAEPAGRDDDKLKLAEREILTVLAQHGQRTSSQIALLTGRSHKGGGFRNALSSLRTGGLIEGRGDIAITAAGLDALGSWEHLPPPGPELIAWWAQHLDKAPRMILQYLARHPHRDIPIAEIAEATEYSPVGGGFRNALSRLRSLNLASGRGELHINADLLGAP</sequence>
<keyword evidence="11" id="KW-1185">Reference proteome</keyword>
<feature type="compositionally biased region" description="Basic and acidic residues" evidence="7">
    <location>
        <begin position="29"/>
        <end position="51"/>
    </location>
</feature>
<evidence type="ECO:0000256" key="3">
    <source>
        <dbReference type="ARBA" id="ARBA00022806"/>
    </source>
</evidence>
<dbReference type="Proteomes" id="UP000501849">
    <property type="component" value="Plasmid unnamed1"/>
</dbReference>
<dbReference type="EMBL" id="CP038797">
    <property type="protein sequence ID" value="QIV79538.1"/>
    <property type="molecule type" value="Genomic_DNA"/>
</dbReference>
<protein>
    <submittedName>
        <fullName evidence="10">DUF853 family protein</fullName>
    </submittedName>
</protein>
<evidence type="ECO:0000256" key="5">
    <source>
        <dbReference type="ARBA" id="ARBA00023125"/>
    </source>
</evidence>
<feature type="domain" description="Helicase HerA-like C-terminal" evidence="9">
    <location>
        <begin position="232"/>
        <end position="358"/>
    </location>
</feature>
<proteinExistence type="predicted"/>
<evidence type="ECO:0000259" key="8">
    <source>
        <dbReference type="Pfam" id="PF01935"/>
    </source>
</evidence>
<feature type="region of interest" description="Disordered" evidence="7">
    <location>
        <begin position="1"/>
        <end position="51"/>
    </location>
</feature>
<dbReference type="InterPro" id="IPR008571">
    <property type="entry name" value="HerA-like"/>
</dbReference>
<name>A0A6H0RWP1_9MYCO</name>
<evidence type="ECO:0000256" key="7">
    <source>
        <dbReference type="SAM" id="MobiDB-lite"/>
    </source>
</evidence>
<gene>
    <name evidence="10" type="ORF">EXE63_00360</name>
</gene>
<dbReference type="Pfam" id="PF05872">
    <property type="entry name" value="HerA_C"/>
    <property type="match status" value="1"/>
</dbReference>
<feature type="domain" description="Helicase HerA central" evidence="8">
    <location>
        <begin position="90"/>
        <end position="136"/>
    </location>
</feature>
<evidence type="ECO:0000313" key="11">
    <source>
        <dbReference type="Proteomes" id="UP000501849"/>
    </source>
</evidence>
<keyword evidence="6" id="KW-0413">Isomerase</keyword>
<evidence type="ECO:0000256" key="6">
    <source>
        <dbReference type="ARBA" id="ARBA00023235"/>
    </source>
</evidence>
<feature type="compositionally biased region" description="Basic and acidic residues" evidence="7">
    <location>
        <begin position="357"/>
        <end position="366"/>
    </location>
</feature>
<organism evidence="10 11">
    <name type="scientific">Mycolicibacterium frederiksbergense</name>
    <dbReference type="NCBI Taxonomy" id="117567"/>
    <lineage>
        <taxon>Bacteria</taxon>
        <taxon>Bacillati</taxon>
        <taxon>Actinomycetota</taxon>
        <taxon>Actinomycetes</taxon>
        <taxon>Mycobacteriales</taxon>
        <taxon>Mycobacteriaceae</taxon>
        <taxon>Mycolicibacterium</taxon>
    </lineage>
</organism>
<dbReference type="PANTHER" id="PTHR42957">
    <property type="entry name" value="HELICASE MJ1565-RELATED"/>
    <property type="match status" value="1"/>
</dbReference>
<evidence type="ECO:0000256" key="2">
    <source>
        <dbReference type="ARBA" id="ARBA00022801"/>
    </source>
</evidence>
<dbReference type="GO" id="GO:0003677">
    <property type="term" value="F:DNA binding"/>
    <property type="evidence" value="ECO:0007669"/>
    <property type="project" value="UniProtKB-KW"/>
</dbReference>
<feature type="region of interest" description="Disordered" evidence="7">
    <location>
        <begin position="449"/>
        <end position="488"/>
    </location>
</feature>
<dbReference type="AlphaFoldDB" id="A0A6H0RWP1"/>
<dbReference type="SUPFAM" id="SSF52540">
    <property type="entry name" value="P-loop containing nucleoside triphosphate hydrolases"/>
    <property type="match status" value="1"/>
</dbReference>
<evidence type="ECO:0000256" key="4">
    <source>
        <dbReference type="ARBA" id="ARBA00022840"/>
    </source>
</evidence>
<keyword evidence="10" id="KW-0614">Plasmid</keyword>
<dbReference type="KEGG" id="mfre:EXE63_00360"/>
<dbReference type="GO" id="GO:0016787">
    <property type="term" value="F:hydrolase activity"/>
    <property type="evidence" value="ECO:0007669"/>
    <property type="project" value="UniProtKB-KW"/>
</dbReference>
<evidence type="ECO:0000313" key="10">
    <source>
        <dbReference type="EMBL" id="QIV79538.1"/>
    </source>
</evidence>
<geneLocation type="plasmid" evidence="10 11">
    <name>unnamed1</name>
</geneLocation>
<keyword evidence="1" id="KW-0547">Nucleotide-binding</keyword>